<accession>E4ZYR2</accession>
<dbReference type="VEuPathDB" id="FungiDB:LEMA_P108530.1"/>
<dbReference type="AlphaFoldDB" id="E4ZYR2"/>
<dbReference type="HOGENOM" id="CLU_811507_0_0_1"/>
<dbReference type="GeneID" id="13290055"/>
<dbReference type="Proteomes" id="UP000002668">
    <property type="component" value="Genome"/>
</dbReference>
<dbReference type="STRING" id="985895.E4ZYR2"/>
<organism evidence="3">
    <name type="scientific">Leptosphaeria maculans (strain JN3 / isolate v23.1.3 / race Av1-4-5-6-7-8)</name>
    <name type="common">Blackleg fungus</name>
    <name type="synonym">Phoma lingam</name>
    <dbReference type="NCBI Taxonomy" id="985895"/>
    <lineage>
        <taxon>Eukaryota</taxon>
        <taxon>Fungi</taxon>
        <taxon>Dikarya</taxon>
        <taxon>Ascomycota</taxon>
        <taxon>Pezizomycotina</taxon>
        <taxon>Dothideomycetes</taxon>
        <taxon>Pleosporomycetidae</taxon>
        <taxon>Pleosporales</taxon>
        <taxon>Pleosporineae</taxon>
        <taxon>Leptosphaeriaceae</taxon>
        <taxon>Plenodomus</taxon>
        <taxon>Plenodomus lingam/Leptosphaeria maculans species complex</taxon>
    </lineage>
</organism>
<proteinExistence type="predicted"/>
<gene>
    <name evidence="2" type="ORF">LEMA_P108530.1</name>
</gene>
<protein>
    <submittedName>
        <fullName evidence="2">Predicted protein</fullName>
    </submittedName>
</protein>
<evidence type="ECO:0000256" key="1">
    <source>
        <dbReference type="SAM" id="MobiDB-lite"/>
    </source>
</evidence>
<dbReference type="OrthoDB" id="3800957at2759"/>
<dbReference type="InParanoid" id="E4ZYR2"/>
<keyword evidence="3" id="KW-1185">Reference proteome</keyword>
<reference evidence="3" key="1">
    <citation type="journal article" date="2011" name="Nat. Commun.">
        <title>Effector diversification within compartments of the Leptosphaeria maculans genome affected by Repeat-Induced Point mutations.</title>
        <authorList>
            <person name="Rouxel T."/>
            <person name="Grandaubert J."/>
            <person name="Hane J.K."/>
            <person name="Hoede C."/>
            <person name="van de Wouw A.P."/>
            <person name="Couloux A."/>
            <person name="Dominguez V."/>
            <person name="Anthouard V."/>
            <person name="Bally P."/>
            <person name="Bourras S."/>
            <person name="Cozijnsen A.J."/>
            <person name="Ciuffetti L.M."/>
            <person name="Degrave A."/>
            <person name="Dilmaghani A."/>
            <person name="Duret L."/>
            <person name="Fudal I."/>
            <person name="Goodwin S.B."/>
            <person name="Gout L."/>
            <person name="Glaser N."/>
            <person name="Linglin J."/>
            <person name="Kema G.H.J."/>
            <person name="Lapalu N."/>
            <person name="Lawrence C.B."/>
            <person name="May K."/>
            <person name="Meyer M."/>
            <person name="Ollivier B."/>
            <person name="Poulain J."/>
            <person name="Schoch C.L."/>
            <person name="Simon A."/>
            <person name="Spatafora J.W."/>
            <person name="Stachowiak A."/>
            <person name="Turgeon B.G."/>
            <person name="Tyler B.M."/>
            <person name="Vincent D."/>
            <person name="Weissenbach J."/>
            <person name="Amselem J."/>
            <person name="Quesneville H."/>
            <person name="Oliver R.P."/>
            <person name="Wincker P."/>
            <person name="Balesdent M.-H."/>
            <person name="Howlett B.J."/>
        </authorList>
    </citation>
    <scope>NUCLEOTIDE SEQUENCE [LARGE SCALE GENOMIC DNA]</scope>
    <source>
        <strain evidence="3">JN3 / isolate v23.1.3 / race Av1-4-5-6-7-8</strain>
    </source>
</reference>
<sequence>MHYHPHVPRAPSPFIHIRRHGDSSDDDFGDAPAPRHAGMGKRSIDQIIEHAFEDRLTSKKMAKTLVLTCKSPNVEYQCELWHARLTAFQKDSLGYTDFQHHTSPECIIRASIFYFPGFGLTEHERARIQSTMHALIRDGVLTTEAKTEKQWVGSAIVQQLVESMYDSGLREGVRDWDVMLVGGHRLEHLVMSLRMRNEKRAKNQAFDGPTKRFGSVDKKGLLLMCPIKVVLVMALHTGMVQATSVDDLLQQTASRQDKTVQWAAPTRHALCAFSGNGGRLLLDTAANSRQLGTIPNEAANQAGITVHTTPHDLCRGTAQDMVNTPIQGVHERTSLGTRTERA</sequence>
<name>E4ZYR2_LEPMJ</name>
<evidence type="ECO:0000313" key="2">
    <source>
        <dbReference type="EMBL" id="CBX96588.1"/>
    </source>
</evidence>
<feature type="region of interest" description="Disordered" evidence="1">
    <location>
        <begin position="1"/>
        <end position="40"/>
    </location>
</feature>
<dbReference type="EMBL" id="FP929129">
    <property type="protein sequence ID" value="CBX96588.1"/>
    <property type="molecule type" value="Genomic_DNA"/>
</dbReference>
<dbReference type="eggNOG" id="ENOG502TFB2">
    <property type="taxonomic scope" value="Eukaryota"/>
</dbReference>
<evidence type="ECO:0000313" key="3">
    <source>
        <dbReference type="Proteomes" id="UP000002668"/>
    </source>
</evidence>